<comment type="subcellular location">
    <subcellularLocation>
        <location evidence="1">Cell membrane</location>
    </subcellularLocation>
</comment>
<dbReference type="EMBL" id="PYAV01000006">
    <property type="protein sequence ID" value="PSL45892.1"/>
    <property type="molecule type" value="Genomic_DNA"/>
</dbReference>
<feature type="domain" description="Methyl-accepting transducer" evidence="8">
    <location>
        <begin position="273"/>
        <end position="523"/>
    </location>
</feature>
<dbReference type="CDD" id="cd11386">
    <property type="entry name" value="MCP_signal"/>
    <property type="match status" value="1"/>
</dbReference>
<evidence type="ECO:0000256" key="5">
    <source>
        <dbReference type="ARBA" id="ARBA00029447"/>
    </source>
</evidence>
<dbReference type="Pfam" id="PF00015">
    <property type="entry name" value="MCPsignal"/>
    <property type="match status" value="1"/>
</dbReference>
<evidence type="ECO:0000313" key="11">
    <source>
        <dbReference type="Proteomes" id="UP000242310"/>
    </source>
</evidence>
<dbReference type="SUPFAM" id="SSF58104">
    <property type="entry name" value="Methyl-accepting chemotaxis protein (MCP) signaling domain"/>
    <property type="match status" value="1"/>
</dbReference>
<evidence type="ECO:0000256" key="4">
    <source>
        <dbReference type="ARBA" id="ARBA00023224"/>
    </source>
</evidence>
<dbReference type="PANTHER" id="PTHR32089">
    <property type="entry name" value="METHYL-ACCEPTING CHEMOTAXIS PROTEIN MCPB"/>
    <property type="match status" value="1"/>
</dbReference>
<evidence type="ECO:0000256" key="7">
    <source>
        <dbReference type="SAM" id="Phobius"/>
    </source>
</evidence>
<feature type="transmembrane region" description="Helical" evidence="7">
    <location>
        <begin position="177"/>
        <end position="199"/>
    </location>
</feature>
<dbReference type="OrthoDB" id="107771at2"/>
<dbReference type="PROSITE" id="PS50885">
    <property type="entry name" value="HAMP"/>
    <property type="match status" value="1"/>
</dbReference>
<keyword evidence="3 7" id="KW-0472">Membrane</keyword>
<evidence type="ECO:0000256" key="1">
    <source>
        <dbReference type="ARBA" id="ARBA00004236"/>
    </source>
</evidence>
<sequence>MKVTLRKKLLAGFIGLSAVFAIAIITAIISLQVTTNSYDYLIEEIDELHDTGSDIGTYVAQRSSNLRGYLLTDEEEQLENLGDAHESVTGELERAVFLSFNEETDEWIAELEAANEAYYDTAVAALDMDGEEAIDYAMGEVIPLGREMRTDVQELNAYLSDLVASEAEATEQQASNAAVIVMAIGVGALLIAIIIGILLSNSISRPIAALAGSARHLAQGNLQVEQQHIKNKDEVGELNAAFREMTENLKGIIGTVNENAEQVAASSEQLSSSADETSKATNQITESIQEVANGADTQLSSVQSSKELVSRFNEGMTHVENQMNGVSEAVQQTEKRAESGSGVVHQAVQQMQTIHGKTEDISASIEDLRQKSKRVDDIISLITNIAEQTNLLALNAAIEAARAGESGKGFAVVAGEVRKLAEQSNASAGEISELVQDIQASVAYSEQAMSEGQQSVNDGITFVNEAGGEFNAISKAVADVTSQVADVRSEIQEMAQGTTQLDDAMQESGQVAESSASYAQSVAASAEEQMASMEEITAAANTLARMAEELQGEARKFSL</sequence>
<reference evidence="10 11" key="1">
    <citation type="submission" date="2018-03" db="EMBL/GenBank/DDBJ databases">
        <title>Genomic Encyclopedia of Type Strains, Phase III (KMG-III): the genomes of soil and plant-associated and newly described type strains.</title>
        <authorList>
            <person name="Whitman W."/>
        </authorList>
    </citation>
    <scope>NUCLEOTIDE SEQUENCE [LARGE SCALE GENOMIC DNA]</scope>
    <source>
        <strain evidence="10 11">CGMCC 1.07653</strain>
    </source>
</reference>
<dbReference type="InterPro" id="IPR003660">
    <property type="entry name" value="HAMP_dom"/>
</dbReference>
<dbReference type="Gene3D" id="6.10.340.10">
    <property type="match status" value="1"/>
</dbReference>
<comment type="caution">
    <text evidence="10">The sequence shown here is derived from an EMBL/GenBank/DDBJ whole genome shotgun (WGS) entry which is preliminary data.</text>
</comment>
<feature type="transmembrane region" description="Helical" evidence="7">
    <location>
        <begin position="9"/>
        <end position="31"/>
    </location>
</feature>
<keyword evidence="2" id="KW-1003">Cell membrane</keyword>
<evidence type="ECO:0000256" key="2">
    <source>
        <dbReference type="ARBA" id="ARBA00022475"/>
    </source>
</evidence>
<protein>
    <submittedName>
        <fullName evidence="10">Methyl-accepting chemotaxis protein</fullName>
    </submittedName>
</protein>
<dbReference type="AlphaFoldDB" id="A0A2P8HI38"/>
<dbReference type="PROSITE" id="PS50111">
    <property type="entry name" value="CHEMOTAXIS_TRANSDUC_2"/>
    <property type="match status" value="1"/>
</dbReference>
<dbReference type="SMART" id="SM00304">
    <property type="entry name" value="HAMP"/>
    <property type="match status" value="1"/>
</dbReference>
<dbReference type="Gene3D" id="1.10.287.950">
    <property type="entry name" value="Methyl-accepting chemotaxis protein"/>
    <property type="match status" value="1"/>
</dbReference>
<comment type="similarity">
    <text evidence="5">Belongs to the methyl-accepting chemotaxis (MCP) protein family.</text>
</comment>
<dbReference type="GO" id="GO:0007165">
    <property type="term" value="P:signal transduction"/>
    <property type="evidence" value="ECO:0007669"/>
    <property type="project" value="UniProtKB-KW"/>
</dbReference>
<dbReference type="SMART" id="SM00283">
    <property type="entry name" value="MA"/>
    <property type="match status" value="1"/>
</dbReference>
<keyword evidence="7" id="KW-1133">Transmembrane helix</keyword>
<keyword evidence="4 6" id="KW-0807">Transducer</keyword>
<dbReference type="RefSeq" id="WP_106588562.1">
    <property type="nucleotide sequence ID" value="NZ_PYAV01000006.1"/>
</dbReference>
<proteinExistence type="inferred from homology"/>
<dbReference type="InterPro" id="IPR004089">
    <property type="entry name" value="MCPsignal_dom"/>
</dbReference>
<dbReference type="Pfam" id="PF00672">
    <property type="entry name" value="HAMP"/>
    <property type="match status" value="1"/>
</dbReference>
<dbReference type="PANTHER" id="PTHR32089:SF112">
    <property type="entry name" value="LYSOZYME-LIKE PROTEIN-RELATED"/>
    <property type="match status" value="1"/>
</dbReference>
<dbReference type="GO" id="GO:0005886">
    <property type="term" value="C:plasma membrane"/>
    <property type="evidence" value="ECO:0007669"/>
    <property type="project" value="UniProtKB-SubCell"/>
</dbReference>
<feature type="domain" description="HAMP" evidence="9">
    <location>
        <begin position="201"/>
        <end position="254"/>
    </location>
</feature>
<keyword evidence="7" id="KW-0812">Transmembrane</keyword>
<evidence type="ECO:0000256" key="6">
    <source>
        <dbReference type="PROSITE-ProRule" id="PRU00284"/>
    </source>
</evidence>
<dbReference type="CDD" id="cd06225">
    <property type="entry name" value="HAMP"/>
    <property type="match status" value="1"/>
</dbReference>
<accession>A0A2P8HI38</accession>
<organism evidence="10 11">
    <name type="scientific">Salsuginibacillus halophilus</name>
    <dbReference type="NCBI Taxonomy" id="517424"/>
    <lineage>
        <taxon>Bacteria</taxon>
        <taxon>Bacillati</taxon>
        <taxon>Bacillota</taxon>
        <taxon>Bacilli</taxon>
        <taxon>Bacillales</taxon>
        <taxon>Bacillaceae</taxon>
        <taxon>Salsuginibacillus</taxon>
    </lineage>
</organism>
<name>A0A2P8HI38_9BACI</name>
<evidence type="ECO:0000313" key="10">
    <source>
        <dbReference type="EMBL" id="PSL45892.1"/>
    </source>
</evidence>
<evidence type="ECO:0000259" key="8">
    <source>
        <dbReference type="PROSITE" id="PS50111"/>
    </source>
</evidence>
<keyword evidence="11" id="KW-1185">Reference proteome</keyword>
<dbReference type="Proteomes" id="UP000242310">
    <property type="component" value="Unassembled WGS sequence"/>
</dbReference>
<evidence type="ECO:0000256" key="3">
    <source>
        <dbReference type="ARBA" id="ARBA00023136"/>
    </source>
</evidence>
<gene>
    <name evidence="10" type="ORF">B0H94_106147</name>
</gene>
<evidence type="ECO:0000259" key="9">
    <source>
        <dbReference type="PROSITE" id="PS50885"/>
    </source>
</evidence>